<dbReference type="AlphaFoldDB" id="A0AAV0K0I1"/>
<dbReference type="PANTHER" id="PTHR44083">
    <property type="entry name" value="TOPLESS-RELATED PROTEIN 1-RELATED"/>
    <property type="match status" value="1"/>
</dbReference>
<organism evidence="6 7">
    <name type="scientific">Linum tenue</name>
    <dbReference type="NCBI Taxonomy" id="586396"/>
    <lineage>
        <taxon>Eukaryota</taxon>
        <taxon>Viridiplantae</taxon>
        <taxon>Streptophyta</taxon>
        <taxon>Embryophyta</taxon>
        <taxon>Tracheophyta</taxon>
        <taxon>Spermatophyta</taxon>
        <taxon>Magnoliopsida</taxon>
        <taxon>eudicotyledons</taxon>
        <taxon>Gunneridae</taxon>
        <taxon>Pentapetalae</taxon>
        <taxon>rosids</taxon>
        <taxon>fabids</taxon>
        <taxon>Malpighiales</taxon>
        <taxon>Linaceae</taxon>
        <taxon>Linum</taxon>
    </lineage>
</organism>
<dbReference type="PROSITE" id="PS50896">
    <property type="entry name" value="LISH"/>
    <property type="match status" value="1"/>
</dbReference>
<dbReference type="SUPFAM" id="SSF50998">
    <property type="entry name" value="Quinoprotein alcohol dehydrogenase-like"/>
    <property type="match status" value="1"/>
</dbReference>
<evidence type="ECO:0000313" key="6">
    <source>
        <dbReference type="EMBL" id="CAI0415202.1"/>
    </source>
</evidence>
<accession>A0AAV0K0I1</accession>
<dbReference type="SUPFAM" id="SSF50978">
    <property type="entry name" value="WD40 repeat-like"/>
    <property type="match status" value="1"/>
</dbReference>
<feature type="region of interest" description="Disordered" evidence="4">
    <location>
        <begin position="319"/>
        <end position="344"/>
    </location>
</feature>
<keyword evidence="1 3" id="KW-0853">WD repeat</keyword>
<dbReference type="PROSITE" id="PS50294">
    <property type="entry name" value="WD_REPEATS_REGION"/>
    <property type="match status" value="1"/>
</dbReference>
<dbReference type="PROSITE" id="PS50897">
    <property type="entry name" value="CTLH"/>
    <property type="match status" value="1"/>
</dbReference>
<dbReference type="InterPro" id="IPR019775">
    <property type="entry name" value="WD40_repeat_CS"/>
</dbReference>
<dbReference type="GO" id="GO:0006355">
    <property type="term" value="P:regulation of DNA-templated transcription"/>
    <property type="evidence" value="ECO:0007669"/>
    <property type="project" value="InterPro"/>
</dbReference>
<feature type="compositionally biased region" description="Polar residues" evidence="4">
    <location>
        <begin position="331"/>
        <end position="342"/>
    </location>
</feature>
<dbReference type="Pfam" id="PF21889">
    <property type="entry name" value="TPR1-like_2nd"/>
    <property type="match status" value="1"/>
</dbReference>
<dbReference type="InterPro" id="IPR027728">
    <property type="entry name" value="Topless_fam"/>
</dbReference>
<evidence type="ECO:0000256" key="2">
    <source>
        <dbReference type="ARBA" id="ARBA00022737"/>
    </source>
</evidence>
<feature type="repeat" description="WD" evidence="3">
    <location>
        <begin position="482"/>
        <end position="525"/>
    </location>
</feature>
<dbReference type="Pfam" id="PF21359">
    <property type="entry name" value="zf_topless"/>
    <property type="match status" value="1"/>
</dbReference>
<dbReference type="EMBL" id="CAMGYJ010000005">
    <property type="protein sequence ID" value="CAI0415202.1"/>
    <property type="molecule type" value="Genomic_DNA"/>
</dbReference>
<dbReference type="SMART" id="SM00668">
    <property type="entry name" value="CTLH"/>
    <property type="match status" value="1"/>
</dbReference>
<keyword evidence="7" id="KW-1185">Reference proteome</keyword>
<dbReference type="InterPro" id="IPR048419">
    <property type="entry name" value="Topless_Znf"/>
</dbReference>
<name>A0AAV0K0I1_9ROSI</name>
<dbReference type="InterPro" id="IPR054080">
    <property type="entry name" value="TPR1-like_2nd"/>
</dbReference>
<evidence type="ECO:0000313" key="7">
    <source>
        <dbReference type="Proteomes" id="UP001154282"/>
    </source>
</evidence>
<feature type="domain" description="CTLH" evidence="5">
    <location>
        <begin position="96"/>
        <end position="154"/>
    </location>
</feature>
<sequence length="1113" mass="122539">KCWSEKVKTKEAEPREQHNTVFALPFFCFQSRNRNGNRRVLQFLPHFISAESVNNRGLRLGRMTTLGKELVFLILQFLEEEGFKEAARVLERSSGYFFNMEHFEELVLKGDWVGAEKYLSGFTKFEDNKYSTKIYFEMRKQNFLESLDNNDRAKALDILFNDLKVFSSDNKELYNEMTQLLTLNNIREHGSLSMYGDTETARTIVVQELKKIIRANPIFHGKVDFPSIRTQRLRRLINQSLNWQHLQCKDPQPNPDIRTLFVDHVCTPPHEHIPFLLNAVIPKCASASVTSTVTNSGISGATLCPVATTDHLETDAASQKSSYLTADRDTQNVTPSGQSSVVSPVDLRENHTGNSVLGSHRLTSITDFPKKVVKILTEDSSQTSMDFHPAQHTLLLVGTSTGDISLWEVASGQKLFGGNFKVWDISACTMAFKTALLKDPRMSVNRAAWSPDGSTFGVAYSKHIVQMYAYHGDNDVRQQLEIDAHVGGVNDLAFAAPHKQLLVITCGDDGAIQAWDMTTGGRIYKFEGHNASVYSLCPRTKNNIHFFFSTSVDGNIKAWLYDDLGPRVDYDAPGRARTSMAYTSDGQRLLSCGTSSSGESFLVEWDESEGAIKRSYRGLQKSSAGAVKFDILKNQFVAAGEENVIKVWNLDNDDVLTTIDAEGGLPENPQIRFNKDGTLLAVYAKENKIKVLASDSGLQLLGICGSGSQGSSRVVGEVSTFFLIFVKLNTEGDTVNREALNLNLTEEDNTGKSRKPFESYRRSQCQCLLLPSHVNVEKISRLIYGSAGNAVLALASNGINLLWKWPVNVLNLTGQATAKVPPELVKRRNSSTTLMKNELTANPEAIPCFALSKNDCYLISSSGGKISLFNVLTFKTMVSITPPSSAATCLAFHPIDNNIVAIGRADSTILTYNVRLNKTVSVLSGHTGRISGLAFSNTLNMLVSTGADAQILVWDAENFARQGSRRLLEIPDGVESDTCVQFHPDQTQLLVVHKSYMGVLSAHNLECDAKWIPGDSTPISGATFSCDGHKVYAGFMDGTVGIFASSSLQLFCQIALHTILPSSSSLDVYPASIAAHPQKPNQFAVGLTSGEVVVIEPPGPGTEWWVDCSDDAV</sequence>
<evidence type="ECO:0000259" key="5">
    <source>
        <dbReference type="PROSITE" id="PS50897"/>
    </source>
</evidence>
<evidence type="ECO:0000256" key="1">
    <source>
        <dbReference type="ARBA" id="ARBA00022574"/>
    </source>
</evidence>
<dbReference type="InterPro" id="IPR011044">
    <property type="entry name" value="Quino_amine_DH_bsu"/>
</dbReference>
<proteinExistence type="predicted"/>
<dbReference type="Proteomes" id="UP001154282">
    <property type="component" value="Unassembled WGS sequence"/>
</dbReference>
<dbReference type="InterPro" id="IPR011047">
    <property type="entry name" value="Quinoprotein_ADH-like_sf"/>
</dbReference>
<dbReference type="PROSITE" id="PS00678">
    <property type="entry name" value="WD_REPEATS_1"/>
    <property type="match status" value="2"/>
</dbReference>
<evidence type="ECO:0000256" key="3">
    <source>
        <dbReference type="PROSITE-ProRule" id="PRU00221"/>
    </source>
</evidence>
<dbReference type="InterPro" id="IPR006595">
    <property type="entry name" value="CTLH_C"/>
</dbReference>
<dbReference type="SMART" id="SM00667">
    <property type="entry name" value="LisH"/>
    <property type="match status" value="1"/>
</dbReference>
<dbReference type="InterPro" id="IPR006594">
    <property type="entry name" value="LisH"/>
</dbReference>
<reference evidence="6" key="1">
    <citation type="submission" date="2022-08" db="EMBL/GenBank/DDBJ databases">
        <authorList>
            <person name="Gutierrez-Valencia J."/>
        </authorList>
    </citation>
    <scope>NUCLEOTIDE SEQUENCE</scope>
</reference>
<dbReference type="InterPro" id="IPR001680">
    <property type="entry name" value="WD40_rpt"/>
</dbReference>
<dbReference type="Pfam" id="PF00400">
    <property type="entry name" value="WD40"/>
    <property type="match status" value="3"/>
</dbReference>
<comment type="caution">
    <text evidence="6">The sequence shown here is derived from an EMBL/GenBank/DDBJ whole genome shotgun (WGS) entry which is preliminary data.</text>
</comment>
<feature type="non-terminal residue" evidence="6">
    <location>
        <position position="1"/>
    </location>
</feature>
<dbReference type="PROSITE" id="PS50082">
    <property type="entry name" value="WD_REPEATS_2"/>
    <property type="match status" value="2"/>
</dbReference>
<dbReference type="SMART" id="SM00320">
    <property type="entry name" value="WD40"/>
    <property type="match status" value="10"/>
</dbReference>
<gene>
    <name evidence="6" type="ORF">LITE_LOCUS16544</name>
</gene>
<feature type="repeat" description="WD" evidence="3">
    <location>
        <begin position="923"/>
        <end position="958"/>
    </location>
</feature>
<keyword evidence="2" id="KW-0677">Repeat</keyword>
<dbReference type="Gene3D" id="2.130.10.10">
    <property type="entry name" value="YVTN repeat-like/Quinoprotein amine dehydrogenase"/>
    <property type="match status" value="3"/>
</dbReference>
<protein>
    <recommendedName>
        <fullName evidence="5">CTLH domain-containing protein</fullName>
    </recommendedName>
</protein>
<dbReference type="SUPFAM" id="SSF50969">
    <property type="entry name" value="YVTN repeat-like/Quinoprotein amine dehydrogenase"/>
    <property type="match status" value="1"/>
</dbReference>
<evidence type="ECO:0000256" key="4">
    <source>
        <dbReference type="SAM" id="MobiDB-lite"/>
    </source>
</evidence>
<dbReference type="InterPro" id="IPR015943">
    <property type="entry name" value="WD40/YVTN_repeat-like_dom_sf"/>
</dbReference>
<dbReference type="PANTHER" id="PTHR44083:SF30">
    <property type="entry name" value="TOPLESS-LIKE PROTEIN"/>
    <property type="match status" value="1"/>
</dbReference>
<dbReference type="InterPro" id="IPR036322">
    <property type="entry name" value="WD40_repeat_dom_sf"/>
</dbReference>